<comment type="caution">
    <text evidence="13">The sequence shown here is derived from an EMBL/GenBank/DDBJ whole genome shotgun (WGS) entry which is preliminary data.</text>
</comment>
<proteinExistence type="inferred from homology"/>
<evidence type="ECO:0000256" key="11">
    <source>
        <dbReference type="RuleBase" id="RU363032"/>
    </source>
</evidence>
<evidence type="ECO:0000256" key="4">
    <source>
        <dbReference type="ARBA" id="ARBA00022448"/>
    </source>
</evidence>
<evidence type="ECO:0000256" key="9">
    <source>
        <dbReference type="ARBA" id="ARBA00023136"/>
    </source>
</evidence>
<keyword evidence="5" id="KW-1003">Cell membrane</keyword>
<evidence type="ECO:0000259" key="12">
    <source>
        <dbReference type="PROSITE" id="PS50928"/>
    </source>
</evidence>
<dbReference type="PANTHER" id="PTHR32243">
    <property type="entry name" value="MALTOSE TRANSPORT SYSTEM PERMEASE-RELATED"/>
    <property type="match status" value="1"/>
</dbReference>
<evidence type="ECO:0000256" key="2">
    <source>
        <dbReference type="ARBA" id="ARBA00004651"/>
    </source>
</evidence>
<dbReference type="EMBL" id="DTIN01000009">
    <property type="protein sequence ID" value="HFX13032.1"/>
    <property type="molecule type" value="Genomic_DNA"/>
</dbReference>
<comment type="similarity">
    <text evidence="3">Belongs to the binding-protein-dependent transport system permease family. MalFG subfamily.</text>
</comment>
<dbReference type="PROSITE" id="PS50928">
    <property type="entry name" value="ABC_TM1"/>
    <property type="match status" value="1"/>
</dbReference>
<dbReference type="GO" id="GO:0042956">
    <property type="term" value="P:maltodextrin transmembrane transport"/>
    <property type="evidence" value="ECO:0007669"/>
    <property type="project" value="TreeGrafter"/>
</dbReference>
<feature type="domain" description="ABC transmembrane type-1" evidence="12">
    <location>
        <begin position="68"/>
        <end position="266"/>
    </location>
</feature>
<feature type="transmembrane region" description="Helical" evidence="11">
    <location>
        <begin position="12"/>
        <end position="31"/>
    </location>
</feature>
<feature type="transmembrane region" description="Helical" evidence="11">
    <location>
        <begin position="105"/>
        <end position="127"/>
    </location>
</feature>
<organism evidence="13">
    <name type="scientific">Dictyoglomus thermophilum</name>
    <dbReference type="NCBI Taxonomy" id="14"/>
    <lineage>
        <taxon>Bacteria</taxon>
        <taxon>Pseudomonadati</taxon>
        <taxon>Dictyoglomota</taxon>
        <taxon>Dictyoglomia</taxon>
        <taxon>Dictyoglomales</taxon>
        <taxon>Dictyoglomaceae</taxon>
        <taxon>Dictyoglomus</taxon>
    </lineage>
</organism>
<evidence type="ECO:0000256" key="10">
    <source>
        <dbReference type="ARBA" id="ARBA00041109"/>
    </source>
</evidence>
<name>A0A7C3MN95_DICTH</name>
<dbReference type="Pfam" id="PF00528">
    <property type="entry name" value="BPD_transp_1"/>
    <property type="match status" value="1"/>
</dbReference>
<accession>A0A7C3MN95</accession>
<feature type="transmembrane region" description="Helical" evidence="11">
    <location>
        <begin position="72"/>
        <end position="93"/>
    </location>
</feature>
<dbReference type="InterPro" id="IPR000515">
    <property type="entry name" value="MetI-like"/>
</dbReference>
<dbReference type="Gene3D" id="1.10.3720.10">
    <property type="entry name" value="MetI-like"/>
    <property type="match status" value="1"/>
</dbReference>
<sequence length="281" mass="31313">MRKNKIILQIPKHIIIWIFLVFTFFPVAWTISASIRAGGSLVGQKLIPDNITIEHYSNLKDIGFFNWIKNSLIVSITTAILTVFFVSLAAYAFSKFEFWGKKYSLLTLLILQMFPAIMGMVAVYLLLYHLGKYLPFLGLNTLSGLIMIYLGGGIPYNIWLMKGFFDSIPDSLEESALIDGATRFQAYYKIILPLSTPILSVVAITSFIGTYSDFLLASIVLKDPSKYTFAVGLRNFISGMYDVRWGDFAAASIVGALPIVIMFLALQNLIVSGLTRGAVKE</sequence>
<reference evidence="13" key="1">
    <citation type="journal article" date="2020" name="mSystems">
        <title>Genome- and Community-Level Interaction Insights into Carbon Utilization and Element Cycling Functions of Hydrothermarchaeota in Hydrothermal Sediment.</title>
        <authorList>
            <person name="Zhou Z."/>
            <person name="Liu Y."/>
            <person name="Xu W."/>
            <person name="Pan J."/>
            <person name="Luo Z.H."/>
            <person name="Li M."/>
        </authorList>
    </citation>
    <scope>NUCLEOTIDE SEQUENCE [LARGE SCALE GENOMIC DNA]</scope>
    <source>
        <strain evidence="13">SpSt-81</strain>
    </source>
</reference>
<feature type="transmembrane region" description="Helical" evidence="11">
    <location>
        <begin position="133"/>
        <end position="152"/>
    </location>
</feature>
<protein>
    <recommendedName>
        <fullName evidence="10">Maltose/maltodextrin transport system permease protein MalG</fullName>
    </recommendedName>
</protein>
<keyword evidence="4 11" id="KW-0813">Transport</keyword>
<evidence type="ECO:0000256" key="5">
    <source>
        <dbReference type="ARBA" id="ARBA00022475"/>
    </source>
</evidence>
<evidence type="ECO:0000256" key="3">
    <source>
        <dbReference type="ARBA" id="ARBA00009047"/>
    </source>
</evidence>
<feature type="transmembrane region" description="Helical" evidence="11">
    <location>
        <begin position="248"/>
        <end position="266"/>
    </location>
</feature>
<comment type="subcellular location">
    <subcellularLocation>
        <location evidence="2 11">Cell membrane</location>
        <topology evidence="2 11">Multi-pass membrane protein</topology>
    </subcellularLocation>
</comment>
<evidence type="ECO:0000256" key="6">
    <source>
        <dbReference type="ARBA" id="ARBA00022597"/>
    </source>
</evidence>
<dbReference type="InterPro" id="IPR050901">
    <property type="entry name" value="BP-dep_ABC_trans_perm"/>
</dbReference>
<evidence type="ECO:0000256" key="8">
    <source>
        <dbReference type="ARBA" id="ARBA00022989"/>
    </source>
</evidence>
<keyword evidence="7 11" id="KW-0812">Transmembrane</keyword>
<evidence type="ECO:0000256" key="1">
    <source>
        <dbReference type="ARBA" id="ARBA00002264"/>
    </source>
</evidence>
<dbReference type="AlphaFoldDB" id="A0A7C3MN95"/>
<keyword evidence="6" id="KW-0762">Sugar transport</keyword>
<dbReference type="GO" id="GO:0005886">
    <property type="term" value="C:plasma membrane"/>
    <property type="evidence" value="ECO:0007669"/>
    <property type="project" value="UniProtKB-SubCell"/>
</dbReference>
<feature type="transmembrane region" description="Helical" evidence="11">
    <location>
        <begin position="190"/>
        <end position="211"/>
    </location>
</feature>
<dbReference type="SUPFAM" id="SSF161098">
    <property type="entry name" value="MetI-like"/>
    <property type="match status" value="1"/>
</dbReference>
<evidence type="ECO:0000256" key="7">
    <source>
        <dbReference type="ARBA" id="ARBA00022692"/>
    </source>
</evidence>
<dbReference type="GO" id="GO:0015423">
    <property type="term" value="F:ABC-type maltose transporter activity"/>
    <property type="evidence" value="ECO:0007669"/>
    <property type="project" value="TreeGrafter"/>
</dbReference>
<dbReference type="InterPro" id="IPR035906">
    <property type="entry name" value="MetI-like_sf"/>
</dbReference>
<evidence type="ECO:0000313" key="13">
    <source>
        <dbReference type="EMBL" id="HFX13032.1"/>
    </source>
</evidence>
<keyword evidence="8 11" id="KW-1133">Transmembrane helix</keyword>
<gene>
    <name evidence="13" type="ORF">ENW00_02600</name>
</gene>
<keyword evidence="9 11" id="KW-0472">Membrane</keyword>
<dbReference type="PANTHER" id="PTHR32243:SF50">
    <property type="entry name" value="MALTOSE_MALTODEXTRIN TRANSPORT SYSTEM PERMEASE PROTEIN MALG"/>
    <property type="match status" value="1"/>
</dbReference>
<dbReference type="CDD" id="cd06261">
    <property type="entry name" value="TM_PBP2"/>
    <property type="match status" value="1"/>
</dbReference>
<comment type="function">
    <text evidence="1">Part of the ABC transporter complex MalEFGK involved in maltose/maltodextrin import. Probably responsible for the translocation of the substrate across the membrane.</text>
</comment>